<evidence type="ECO:0000313" key="3">
    <source>
        <dbReference type="Proteomes" id="UP001285441"/>
    </source>
</evidence>
<reference evidence="2" key="2">
    <citation type="submission" date="2023-06" db="EMBL/GenBank/DDBJ databases">
        <authorList>
            <consortium name="Lawrence Berkeley National Laboratory"/>
            <person name="Haridas S."/>
            <person name="Hensen N."/>
            <person name="Bonometti L."/>
            <person name="Westerberg I."/>
            <person name="Brannstrom I.O."/>
            <person name="Guillou S."/>
            <person name="Cros-Aarteil S."/>
            <person name="Calhoun S."/>
            <person name="Kuo A."/>
            <person name="Mondo S."/>
            <person name="Pangilinan J."/>
            <person name="Riley R."/>
            <person name="LaButti K."/>
            <person name="Andreopoulos B."/>
            <person name="Lipzen A."/>
            <person name="Chen C."/>
            <person name="Yanf M."/>
            <person name="Daum C."/>
            <person name="Ng V."/>
            <person name="Clum A."/>
            <person name="Steindorff A."/>
            <person name="Ohm R."/>
            <person name="Martin F."/>
            <person name="Silar P."/>
            <person name="Natvig D."/>
            <person name="Lalanne C."/>
            <person name="Gautier V."/>
            <person name="Ament-velasquez S.L."/>
            <person name="Kruys A."/>
            <person name="Hutchinson M.I."/>
            <person name="Powell A.J."/>
            <person name="Barry K."/>
            <person name="Miller A.N."/>
            <person name="Grigoriev I.V."/>
            <person name="Debuchy R."/>
            <person name="Gladieux P."/>
            <person name="Thoren M.H."/>
            <person name="Johannesson H."/>
        </authorList>
    </citation>
    <scope>NUCLEOTIDE SEQUENCE</scope>
    <source>
        <strain evidence="2">CBS 232.78</strain>
    </source>
</reference>
<dbReference type="EMBL" id="JAULSW010000004">
    <property type="protein sequence ID" value="KAK3386001.1"/>
    <property type="molecule type" value="Genomic_DNA"/>
</dbReference>
<name>A0AAE0U065_9PEZI</name>
<evidence type="ECO:0000256" key="1">
    <source>
        <dbReference type="SAM" id="MobiDB-lite"/>
    </source>
</evidence>
<dbReference type="AlphaFoldDB" id="A0AAE0U065"/>
<sequence>MADWLSTLFSGLGHTIETCIAPLQPVKMPLLFDWDGEYSKYAFTHEERIKAAYDAVQAAHKQSSSLANMMFIFRRRLRDLESRVGGNDLKSPRMEYCSKAYDFYLHVMQFIEELADEEFYSITDRVRKTMEQADKLQITAQRARVISTAGRDGGRQGRVKFMESMEWMSSRDSLRRFEDNTLPKQKIPEEAKTSNRNRRARSLRRRTLLVEKTSKETPEADDGLGLIELSGPIEWIRKEDMVDEPEWEII</sequence>
<reference evidence="2" key="1">
    <citation type="journal article" date="2023" name="Mol. Phylogenet. Evol.">
        <title>Genome-scale phylogeny and comparative genomics of the fungal order Sordariales.</title>
        <authorList>
            <person name="Hensen N."/>
            <person name="Bonometti L."/>
            <person name="Westerberg I."/>
            <person name="Brannstrom I.O."/>
            <person name="Guillou S."/>
            <person name="Cros-Aarteil S."/>
            <person name="Calhoun S."/>
            <person name="Haridas S."/>
            <person name="Kuo A."/>
            <person name="Mondo S."/>
            <person name="Pangilinan J."/>
            <person name="Riley R."/>
            <person name="LaButti K."/>
            <person name="Andreopoulos B."/>
            <person name="Lipzen A."/>
            <person name="Chen C."/>
            <person name="Yan M."/>
            <person name="Daum C."/>
            <person name="Ng V."/>
            <person name="Clum A."/>
            <person name="Steindorff A."/>
            <person name="Ohm R.A."/>
            <person name="Martin F."/>
            <person name="Silar P."/>
            <person name="Natvig D.O."/>
            <person name="Lalanne C."/>
            <person name="Gautier V."/>
            <person name="Ament-Velasquez S.L."/>
            <person name="Kruys A."/>
            <person name="Hutchinson M.I."/>
            <person name="Powell A.J."/>
            <person name="Barry K."/>
            <person name="Miller A.N."/>
            <person name="Grigoriev I.V."/>
            <person name="Debuchy R."/>
            <person name="Gladieux P."/>
            <person name="Hiltunen Thoren M."/>
            <person name="Johannesson H."/>
        </authorList>
    </citation>
    <scope>NUCLEOTIDE SEQUENCE</scope>
    <source>
        <strain evidence="2">CBS 232.78</strain>
    </source>
</reference>
<keyword evidence="3" id="KW-1185">Reference proteome</keyword>
<comment type="caution">
    <text evidence="2">The sequence shown here is derived from an EMBL/GenBank/DDBJ whole genome shotgun (WGS) entry which is preliminary data.</text>
</comment>
<protein>
    <submittedName>
        <fullName evidence="2">Uncharacterized protein</fullName>
    </submittedName>
</protein>
<dbReference type="Proteomes" id="UP001285441">
    <property type="component" value="Unassembled WGS sequence"/>
</dbReference>
<feature type="compositionally biased region" description="Basic and acidic residues" evidence="1">
    <location>
        <begin position="179"/>
        <end position="193"/>
    </location>
</feature>
<evidence type="ECO:0000313" key="2">
    <source>
        <dbReference type="EMBL" id="KAK3386001.1"/>
    </source>
</evidence>
<organism evidence="2 3">
    <name type="scientific">Podospora didyma</name>
    <dbReference type="NCBI Taxonomy" id="330526"/>
    <lineage>
        <taxon>Eukaryota</taxon>
        <taxon>Fungi</taxon>
        <taxon>Dikarya</taxon>
        <taxon>Ascomycota</taxon>
        <taxon>Pezizomycotina</taxon>
        <taxon>Sordariomycetes</taxon>
        <taxon>Sordariomycetidae</taxon>
        <taxon>Sordariales</taxon>
        <taxon>Podosporaceae</taxon>
        <taxon>Podospora</taxon>
    </lineage>
</organism>
<feature type="region of interest" description="Disordered" evidence="1">
    <location>
        <begin position="179"/>
        <end position="203"/>
    </location>
</feature>
<proteinExistence type="predicted"/>
<gene>
    <name evidence="2" type="ORF">B0H63DRAFT_560478</name>
</gene>
<accession>A0AAE0U065</accession>